<dbReference type="InterPro" id="IPR001849">
    <property type="entry name" value="PH_domain"/>
</dbReference>
<feature type="compositionally biased region" description="Low complexity" evidence="1">
    <location>
        <begin position="300"/>
        <end position="314"/>
    </location>
</feature>
<dbReference type="SUPFAM" id="SSF50729">
    <property type="entry name" value="PH domain-like"/>
    <property type="match status" value="1"/>
</dbReference>
<keyword evidence="4" id="KW-1185">Reference proteome</keyword>
<dbReference type="SMART" id="SM00233">
    <property type="entry name" value="PH"/>
    <property type="match status" value="1"/>
</dbReference>
<dbReference type="PROSITE" id="PS50003">
    <property type="entry name" value="PH_DOMAIN"/>
    <property type="match status" value="1"/>
</dbReference>
<protein>
    <recommendedName>
        <fullName evidence="2">PH domain-containing protein</fullName>
    </recommendedName>
</protein>
<evidence type="ECO:0000313" key="4">
    <source>
        <dbReference type="Proteomes" id="UP000481861"/>
    </source>
</evidence>
<feature type="compositionally biased region" description="Low complexity" evidence="1">
    <location>
        <begin position="439"/>
        <end position="457"/>
    </location>
</feature>
<gene>
    <name evidence="3" type="ORF">BDV95DRAFT_503340</name>
</gene>
<name>A0A7C8I085_9PLEO</name>
<organism evidence="3 4">
    <name type="scientific">Massariosphaeria phaeospora</name>
    <dbReference type="NCBI Taxonomy" id="100035"/>
    <lineage>
        <taxon>Eukaryota</taxon>
        <taxon>Fungi</taxon>
        <taxon>Dikarya</taxon>
        <taxon>Ascomycota</taxon>
        <taxon>Pezizomycotina</taxon>
        <taxon>Dothideomycetes</taxon>
        <taxon>Pleosporomycetidae</taxon>
        <taxon>Pleosporales</taxon>
        <taxon>Pleosporales incertae sedis</taxon>
        <taxon>Massariosphaeria</taxon>
    </lineage>
</organism>
<evidence type="ECO:0000256" key="1">
    <source>
        <dbReference type="SAM" id="MobiDB-lite"/>
    </source>
</evidence>
<feature type="compositionally biased region" description="Low complexity" evidence="1">
    <location>
        <begin position="11"/>
        <end position="31"/>
    </location>
</feature>
<feature type="region of interest" description="Disordered" evidence="1">
    <location>
        <begin position="300"/>
        <end position="378"/>
    </location>
</feature>
<dbReference type="Proteomes" id="UP000481861">
    <property type="component" value="Unassembled WGS sequence"/>
</dbReference>
<comment type="caution">
    <text evidence="3">The sequence shown here is derived from an EMBL/GenBank/DDBJ whole genome shotgun (WGS) entry which is preliminary data.</text>
</comment>
<dbReference type="InterPro" id="IPR011993">
    <property type="entry name" value="PH-like_dom_sf"/>
</dbReference>
<feature type="domain" description="PH" evidence="2">
    <location>
        <begin position="88"/>
        <end position="234"/>
    </location>
</feature>
<proteinExistence type="predicted"/>
<evidence type="ECO:0000259" key="2">
    <source>
        <dbReference type="PROSITE" id="PS50003"/>
    </source>
</evidence>
<sequence length="539" mass="59196">MDLPAELQSTPRSRPAARSHNSSSSSQSTPPTYGYHNTFHTHAPVLLDDPPTYACAISPKTLQHLNAKARAEADAVRRCKTPPPYDCTVQLAGLLGVKQELSSPFEVSASREWNEWYLELRGTQLSIYRIKTPHFLSKSRTPGPGRLIKTHSLQHAEVGIAADFKKTSLTPKSPFAHLVPASARPKLFETDPHLFEPIREHVIRLRLETEQILLCASTQEEMLHWVEQLCAGIDISPALEDRSEPRYRSLPRRTRRQRVLDGTRIGANLENLSSLEAGRRIIADQERIIRQLYPHLAGEGVQEAQEQTTTAQTGDPELEDFDPEDVRFPTRRPGSSSASRTTSRDGDSSAAERPSSSSVNSDPKSAPPHRHTPPQALRYRRRCAPVLLACSPRVSDVIYSHGQRLRINAKEHALIAYAANPPRYDAHNFPKMQQPPQASAPTETESPPSTTPSKSTPVAITIERPGSPLRGISDDSITSFGYDLASTSSEAASSGPPSPTAATQAKADVGRQLTVIGKRRNSAEARENALSAYGVGFLV</sequence>
<dbReference type="AlphaFoldDB" id="A0A7C8I085"/>
<feature type="region of interest" description="Disordered" evidence="1">
    <location>
        <begin position="425"/>
        <end position="473"/>
    </location>
</feature>
<dbReference type="PANTHER" id="PTHR37283">
    <property type="entry name" value="PH DOMAIN-CONTAINING PROTEIN YHR131C"/>
    <property type="match status" value="1"/>
</dbReference>
<dbReference type="EMBL" id="JAADJZ010000024">
    <property type="protein sequence ID" value="KAF2867088.1"/>
    <property type="molecule type" value="Genomic_DNA"/>
</dbReference>
<feature type="region of interest" description="Disordered" evidence="1">
    <location>
        <begin position="1"/>
        <end position="35"/>
    </location>
</feature>
<evidence type="ECO:0000313" key="3">
    <source>
        <dbReference type="EMBL" id="KAF2867088.1"/>
    </source>
</evidence>
<dbReference type="OrthoDB" id="5865767at2759"/>
<feature type="compositionally biased region" description="Low complexity" evidence="1">
    <location>
        <begin position="348"/>
        <end position="364"/>
    </location>
</feature>
<reference evidence="3 4" key="1">
    <citation type="submission" date="2020-01" db="EMBL/GenBank/DDBJ databases">
        <authorList>
            <consortium name="DOE Joint Genome Institute"/>
            <person name="Haridas S."/>
            <person name="Albert R."/>
            <person name="Binder M."/>
            <person name="Bloem J."/>
            <person name="Labutti K."/>
            <person name="Salamov A."/>
            <person name="Andreopoulos B."/>
            <person name="Baker S.E."/>
            <person name="Barry K."/>
            <person name="Bills G."/>
            <person name="Bluhm B.H."/>
            <person name="Cannon C."/>
            <person name="Castanera R."/>
            <person name="Culley D.E."/>
            <person name="Daum C."/>
            <person name="Ezra D."/>
            <person name="Gonzalez J.B."/>
            <person name="Henrissat B."/>
            <person name="Kuo A."/>
            <person name="Liang C."/>
            <person name="Lipzen A."/>
            <person name="Lutzoni F."/>
            <person name="Magnuson J."/>
            <person name="Mondo S."/>
            <person name="Nolan M."/>
            <person name="Ohm R."/>
            <person name="Pangilinan J."/>
            <person name="Park H.-J.H."/>
            <person name="Ramirez L."/>
            <person name="Alfaro M."/>
            <person name="Sun H."/>
            <person name="Tritt A."/>
            <person name="Yoshinaga Y."/>
            <person name="Zwiers L.-H.L."/>
            <person name="Turgeon B.G."/>
            <person name="Goodwin S.B."/>
            <person name="Spatafora J.W."/>
            <person name="Crous P.W."/>
            <person name="Grigoriev I.V."/>
        </authorList>
    </citation>
    <scope>NUCLEOTIDE SEQUENCE [LARGE SCALE GENOMIC DNA]</scope>
    <source>
        <strain evidence="3 4">CBS 611.86</strain>
    </source>
</reference>
<accession>A0A7C8I085</accession>
<dbReference type="PANTHER" id="PTHR37283:SF1">
    <property type="entry name" value="PH DOMAIN-CONTAINING PROTEIN YHR131C"/>
    <property type="match status" value="1"/>
</dbReference>
<feature type="compositionally biased region" description="Basic residues" evidence="1">
    <location>
        <begin position="367"/>
        <end position="378"/>
    </location>
</feature>
<feature type="compositionally biased region" description="Low complexity" evidence="1">
    <location>
        <begin position="487"/>
        <end position="505"/>
    </location>
</feature>
<feature type="region of interest" description="Disordered" evidence="1">
    <location>
        <begin position="487"/>
        <end position="509"/>
    </location>
</feature>
<dbReference type="Gene3D" id="2.30.29.30">
    <property type="entry name" value="Pleckstrin-homology domain (PH domain)/Phosphotyrosine-binding domain (PTB)"/>
    <property type="match status" value="1"/>
</dbReference>